<feature type="compositionally biased region" description="Basic residues" evidence="1">
    <location>
        <begin position="384"/>
        <end position="395"/>
    </location>
</feature>
<name>A0A5N6QJW2_9ROSI</name>
<keyword evidence="4" id="KW-1185">Reference proteome</keyword>
<feature type="transmembrane region" description="Helical" evidence="2">
    <location>
        <begin position="65"/>
        <end position="87"/>
    </location>
</feature>
<feature type="region of interest" description="Disordered" evidence="1">
    <location>
        <begin position="39"/>
        <end position="61"/>
    </location>
</feature>
<dbReference type="PANTHER" id="PTHR33098">
    <property type="entry name" value="COTTON FIBER (DUF761)"/>
    <property type="match status" value="1"/>
</dbReference>
<protein>
    <submittedName>
        <fullName evidence="3">Uncharacterized protein</fullName>
    </submittedName>
</protein>
<dbReference type="AlphaFoldDB" id="A0A5N6QJW2"/>
<feature type="region of interest" description="Disordered" evidence="1">
    <location>
        <begin position="134"/>
        <end position="157"/>
    </location>
</feature>
<feature type="compositionally biased region" description="Pro residues" evidence="1">
    <location>
        <begin position="399"/>
        <end position="412"/>
    </location>
</feature>
<feature type="compositionally biased region" description="Pro residues" evidence="1">
    <location>
        <begin position="251"/>
        <end position="267"/>
    </location>
</feature>
<keyword evidence="2" id="KW-0812">Transmembrane</keyword>
<feature type="compositionally biased region" description="Basic and acidic residues" evidence="1">
    <location>
        <begin position="311"/>
        <end position="331"/>
    </location>
</feature>
<dbReference type="PANTHER" id="PTHR33098:SF71">
    <property type="entry name" value="HYDROXYPROLINE-RICH GLYCOPROTEIN FAMILY PROTEIN"/>
    <property type="match status" value="1"/>
</dbReference>
<evidence type="ECO:0000313" key="3">
    <source>
        <dbReference type="EMBL" id="KAE7998503.1"/>
    </source>
</evidence>
<organism evidence="3 4">
    <name type="scientific">Carpinus fangiana</name>
    <dbReference type="NCBI Taxonomy" id="176857"/>
    <lineage>
        <taxon>Eukaryota</taxon>
        <taxon>Viridiplantae</taxon>
        <taxon>Streptophyta</taxon>
        <taxon>Embryophyta</taxon>
        <taxon>Tracheophyta</taxon>
        <taxon>Spermatophyta</taxon>
        <taxon>Magnoliopsida</taxon>
        <taxon>eudicotyledons</taxon>
        <taxon>Gunneridae</taxon>
        <taxon>Pentapetalae</taxon>
        <taxon>rosids</taxon>
        <taxon>fabids</taxon>
        <taxon>Fagales</taxon>
        <taxon>Betulaceae</taxon>
        <taxon>Carpinus</taxon>
    </lineage>
</organism>
<evidence type="ECO:0000313" key="4">
    <source>
        <dbReference type="Proteomes" id="UP000327013"/>
    </source>
</evidence>
<gene>
    <name evidence="3" type="ORF">FH972_003043</name>
</gene>
<dbReference type="OrthoDB" id="1929225at2759"/>
<keyword evidence="2" id="KW-1133">Transmembrane helix</keyword>
<sequence length="572" mass="63677">MRVFYSIQKNVSVCLPKPGYPNPTLFLPKQNQEDPAGLKPLLQLNANPPPTTSMPPRGRSSSSPLINPPLLIVIVPIIAFAFLFFAVRPFLSLTSLVLRPNTVKKSWDSVNIFLVLFAILCGIFARKNDDGLPPEETANASSASNKTNEGEGEQSTSQQWFRYSETKIYDTPRVWSSASPATGVTRLKRSSSSYPDLRQESLWETGDDRFQFRFFDDFEINKYRSLRPRNEPEEPEKIIPVDTFALRSSPSHPPPPPKSPPPPPTPPQAVYHLPKRTYRRTVGCNDDNTESTHTRPPPPPPPIPPPSPARIRSEQKHGKSERSKSSFKKELAMAWNSLYKQRKRKRNKIKTNVFDEQVQSPGEPVRHTRPPPPPPPPPSVFHSLFRKGSKRKKVHSVSTPPPPPPPPPPPVRPSRSSERKIPAPSPPPEPSRRRSSSYSTAGLPPLPTRANTWDENVNGVGGRSPVIPIPMPPPPFKMPEMRFVAREGSVRVRSAQNSRCGSPELGDADATKESLDGTVNAMDGGGSVFCPSPDVNVKAETFIARLRDGWRLEKMNSYREKEKMGLRPGLGP</sequence>
<feature type="compositionally biased region" description="Polar residues" evidence="1">
    <location>
        <begin position="138"/>
        <end position="157"/>
    </location>
</feature>
<dbReference type="Pfam" id="PF05553">
    <property type="entry name" value="DUF761"/>
    <property type="match status" value="1"/>
</dbReference>
<feature type="compositionally biased region" description="Pro residues" evidence="1">
    <location>
        <begin position="295"/>
        <end position="308"/>
    </location>
</feature>
<evidence type="ECO:0000256" key="1">
    <source>
        <dbReference type="SAM" id="MobiDB-lite"/>
    </source>
</evidence>
<dbReference type="Proteomes" id="UP000327013">
    <property type="component" value="Chromosome 1"/>
</dbReference>
<evidence type="ECO:0000256" key="2">
    <source>
        <dbReference type="SAM" id="Phobius"/>
    </source>
</evidence>
<keyword evidence="2" id="KW-0472">Membrane</keyword>
<dbReference type="InterPro" id="IPR008480">
    <property type="entry name" value="DUF761_pln"/>
</dbReference>
<dbReference type="EMBL" id="CM017321">
    <property type="protein sequence ID" value="KAE7998503.1"/>
    <property type="molecule type" value="Genomic_DNA"/>
</dbReference>
<feature type="compositionally biased region" description="Pro residues" evidence="1">
    <location>
        <begin position="370"/>
        <end position="379"/>
    </location>
</feature>
<feature type="compositionally biased region" description="Basic residues" evidence="1">
    <location>
        <begin position="340"/>
        <end position="349"/>
    </location>
</feature>
<reference evidence="3 4" key="1">
    <citation type="submission" date="2019-06" db="EMBL/GenBank/DDBJ databases">
        <title>A chromosomal-level reference genome of Carpinus fangiana (Coryloideae, Betulaceae).</title>
        <authorList>
            <person name="Yang X."/>
            <person name="Wang Z."/>
            <person name="Zhang L."/>
            <person name="Hao G."/>
            <person name="Liu J."/>
            <person name="Yang Y."/>
        </authorList>
    </citation>
    <scope>NUCLEOTIDE SEQUENCE [LARGE SCALE GENOMIC DNA]</scope>
    <source>
        <strain evidence="3">Cfa_2016G</strain>
        <tissue evidence="3">Leaf</tissue>
    </source>
</reference>
<proteinExistence type="predicted"/>
<feature type="region of interest" description="Disordered" evidence="1">
    <location>
        <begin position="245"/>
        <end position="473"/>
    </location>
</feature>
<accession>A0A5N6QJW2</accession>
<feature type="region of interest" description="Disordered" evidence="1">
    <location>
        <begin position="489"/>
        <end position="511"/>
    </location>
</feature>